<sequence length="358" mass="41276">MSITIGYKQMPDKDNILALKNALAALHIILQPVAVTTPVEQRPFGQPLLTLKHKPIPEYHAGKYTVYLLDTSMSAVEQVIRLLHFNFDALPLVAEGESKIIRKLTGNLVIEKFKPSVYSFSKNRYGDVAGTDILRARFSAEVFRRMQLSDNSALRRNAFVALIERGDEVYTAQRLVENSNIEVRVKRYHIGSPLHRYLYTENYGSTQACGSITRWSRFDQPLVCFDWRHPLTDDQGKRLADEPISDDYASVWLHDMPSAKALARSSFLFLEDLFHDAGLQLIDICYFVDKSGHILYGEISPDCMRVREINQDFDRVDAYDKDLWREGKSALTLKQRYEALYYRAFLREKSQEDVCNNY</sequence>
<evidence type="ECO:0000313" key="7">
    <source>
        <dbReference type="EMBL" id="MFC4361638.1"/>
    </source>
</evidence>
<dbReference type="SUPFAM" id="SSF56104">
    <property type="entry name" value="SAICAR synthase-like"/>
    <property type="match status" value="1"/>
</dbReference>
<dbReference type="Proteomes" id="UP001595840">
    <property type="component" value="Unassembled WGS sequence"/>
</dbReference>
<comment type="catalytic activity">
    <reaction evidence="5">
        <text>5-amino-1-(5-phospho-D-ribosyl)imidazole-4-carboxylate + L-aspartate + ATP = (2S)-2-[5-amino-1-(5-phospho-beta-D-ribosyl)imidazole-4-carboxamido]succinate + ADP + phosphate + 2 H(+)</text>
        <dbReference type="Rhea" id="RHEA:22628"/>
        <dbReference type="ChEBI" id="CHEBI:15378"/>
        <dbReference type="ChEBI" id="CHEBI:29991"/>
        <dbReference type="ChEBI" id="CHEBI:30616"/>
        <dbReference type="ChEBI" id="CHEBI:43474"/>
        <dbReference type="ChEBI" id="CHEBI:58443"/>
        <dbReference type="ChEBI" id="CHEBI:77657"/>
        <dbReference type="ChEBI" id="CHEBI:456216"/>
        <dbReference type="EC" id="6.3.2.6"/>
    </reaction>
</comment>
<dbReference type="Gene3D" id="3.30.470.20">
    <property type="entry name" value="ATP-grasp fold, B domain"/>
    <property type="match status" value="1"/>
</dbReference>
<comment type="caution">
    <text evidence="7">The sequence shown here is derived from an EMBL/GenBank/DDBJ whole genome shotgun (WGS) entry which is preliminary data.</text>
</comment>
<reference evidence="8" key="1">
    <citation type="journal article" date="2019" name="Int. J. Syst. Evol. Microbiol.">
        <title>The Global Catalogue of Microorganisms (GCM) 10K type strain sequencing project: providing services to taxonomists for standard genome sequencing and annotation.</title>
        <authorList>
            <consortium name="The Broad Institute Genomics Platform"/>
            <consortium name="The Broad Institute Genome Sequencing Center for Infectious Disease"/>
            <person name="Wu L."/>
            <person name="Ma J."/>
        </authorList>
    </citation>
    <scope>NUCLEOTIDE SEQUENCE [LARGE SCALE GENOMIC DNA]</scope>
    <source>
        <strain evidence="8">CECT 8570</strain>
    </source>
</reference>
<evidence type="ECO:0000256" key="1">
    <source>
        <dbReference type="ARBA" id="ARBA00022598"/>
    </source>
</evidence>
<dbReference type="EMBL" id="JBHSCX010000003">
    <property type="protein sequence ID" value="MFC4361638.1"/>
    <property type="molecule type" value="Genomic_DNA"/>
</dbReference>
<dbReference type="RefSeq" id="WP_290259424.1">
    <property type="nucleotide sequence ID" value="NZ_JAUFQG010000004.1"/>
</dbReference>
<evidence type="ECO:0000256" key="3">
    <source>
        <dbReference type="ARBA" id="ARBA00022755"/>
    </source>
</evidence>
<evidence type="ECO:0000313" key="8">
    <source>
        <dbReference type="Proteomes" id="UP001595840"/>
    </source>
</evidence>
<evidence type="ECO:0000256" key="5">
    <source>
        <dbReference type="ARBA" id="ARBA00048475"/>
    </source>
</evidence>
<keyword evidence="2" id="KW-0547">Nucleotide-binding</keyword>
<evidence type="ECO:0000256" key="2">
    <source>
        <dbReference type="ARBA" id="ARBA00022741"/>
    </source>
</evidence>
<keyword evidence="4" id="KW-0067">ATP-binding</keyword>
<gene>
    <name evidence="7" type="ORF">ACFOX3_04945</name>
</gene>
<dbReference type="Gene3D" id="3.30.200.20">
    <property type="entry name" value="Phosphorylase Kinase, domain 1"/>
    <property type="match status" value="1"/>
</dbReference>
<evidence type="ECO:0000256" key="4">
    <source>
        <dbReference type="ARBA" id="ARBA00022840"/>
    </source>
</evidence>
<keyword evidence="3" id="KW-0658">Purine biosynthesis</keyword>
<keyword evidence="8" id="KW-1185">Reference proteome</keyword>
<accession>A0ABV8V393</accession>
<organism evidence="7 8">
    <name type="scientific">Simiduia curdlanivorans</name>
    <dbReference type="NCBI Taxonomy" id="1492769"/>
    <lineage>
        <taxon>Bacteria</taxon>
        <taxon>Pseudomonadati</taxon>
        <taxon>Pseudomonadota</taxon>
        <taxon>Gammaproteobacteria</taxon>
        <taxon>Cellvibrionales</taxon>
        <taxon>Cellvibrionaceae</taxon>
        <taxon>Simiduia</taxon>
    </lineage>
</organism>
<dbReference type="InterPro" id="IPR028923">
    <property type="entry name" value="SAICAR_synt/ADE2_N"/>
</dbReference>
<protein>
    <submittedName>
        <fullName evidence="7">Phosphoribosylaminoimidazolesuccinocarboxamide synthase</fullName>
    </submittedName>
</protein>
<proteinExistence type="predicted"/>
<evidence type="ECO:0000259" key="6">
    <source>
        <dbReference type="Pfam" id="PF01259"/>
    </source>
</evidence>
<name>A0ABV8V393_9GAMM</name>
<dbReference type="Pfam" id="PF01259">
    <property type="entry name" value="SAICAR_synt"/>
    <property type="match status" value="1"/>
</dbReference>
<feature type="domain" description="SAICAR synthetase/ADE2 N-terminal" evidence="6">
    <location>
        <begin position="94"/>
        <end position="330"/>
    </location>
</feature>
<keyword evidence="1" id="KW-0436">Ligase</keyword>